<protein>
    <submittedName>
        <fullName evidence="1">Uncharacterized protein</fullName>
    </submittedName>
</protein>
<gene>
    <name evidence="1" type="ORF">GYMLUDRAFT_103549</name>
</gene>
<evidence type="ECO:0000313" key="1">
    <source>
        <dbReference type="EMBL" id="KIK54116.1"/>
    </source>
</evidence>
<feature type="non-terminal residue" evidence="1">
    <location>
        <position position="259"/>
    </location>
</feature>
<dbReference type="HOGENOM" id="CLU_036216_0_0_1"/>
<feature type="non-terminal residue" evidence="1">
    <location>
        <position position="1"/>
    </location>
</feature>
<name>A0A0D0BH81_9AGAR</name>
<dbReference type="Gene3D" id="2.60.120.260">
    <property type="entry name" value="Galactose-binding domain-like"/>
    <property type="match status" value="1"/>
</dbReference>
<keyword evidence="2" id="KW-1185">Reference proteome</keyword>
<dbReference type="AlphaFoldDB" id="A0A0D0BH81"/>
<proteinExistence type="predicted"/>
<dbReference type="EMBL" id="KN834820">
    <property type="protein sequence ID" value="KIK54116.1"/>
    <property type="molecule type" value="Genomic_DNA"/>
</dbReference>
<dbReference type="OrthoDB" id="2756615at2759"/>
<evidence type="ECO:0000313" key="2">
    <source>
        <dbReference type="Proteomes" id="UP000053593"/>
    </source>
</evidence>
<dbReference type="Proteomes" id="UP000053593">
    <property type="component" value="Unassembled WGS sequence"/>
</dbReference>
<reference evidence="1 2" key="1">
    <citation type="submission" date="2014-04" db="EMBL/GenBank/DDBJ databases">
        <title>Evolutionary Origins and Diversification of the Mycorrhizal Mutualists.</title>
        <authorList>
            <consortium name="DOE Joint Genome Institute"/>
            <consortium name="Mycorrhizal Genomics Consortium"/>
            <person name="Kohler A."/>
            <person name="Kuo A."/>
            <person name="Nagy L.G."/>
            <person name="Floudas D."/>
            <person name="Copeland A."/>
            <person name="Barry K.W."/>
            <person name="Cichocki N."/>
            <person name="Veneault-Fourrey C."/>
            <person name="LaButti K."/>
            <person name="Lindquist E.A."/>
            <person name="Lipzen A."/>
            <person name="Lundell T."/>
            <person name="Morin E."/>
            <person name="Murat C."/>
            <person name="Riley R."/>
            <person name="Ohm R."/>
            <person name="Sun H."/>
            <person name="Tunlid A."/>
            <person name="Henrissat B."/>
            <person name="Grigoriev I.V."/>
            <person name="Hibbett D.S."/>
            <person name="Martin F."/>
        </authorList>
    </citation>
    <scope>NUCLEOTIDE SEQUENCE [LARGE SCALE GENOMIC DNA]</scope>
    <source>
        <strain evidence="1 2">FD-317 M1</strain>
    </source>
</reference>
<sequence length="259" mass="28072">KMWLLLDSSDMSSSFTGGDWMALSFPVGWMYNSTMVTGTLGNLIVSFQAGTSISFIGNTPSSTNSPIWFLTSIDSNEPYNCTFPDAGPTQLYTQWYQTPTLTDGLHIVSLSSIVVDLDYTLITPGMTTPLEGSTIVIDDTDQELIYEGDGWNTTTNEVMVCFDGCVDGFPLGNGTHKTRTVGNGLKFMFAGTSLSVYGVFDWTATGSISLDFTLDNQTTSKDIIVPAGNVPLQKTQNYQFFSATNLTAGSHTLLINVTQ</sequence>
<organism evidence="1 2">
    <name type="scientific">Collybiopsis luxurians FD-317 M1</name>
    <dbReference type="NCBI Taxonomy" id="944289"/>
    <lineage>
        <taxon>Eukaryota</taxon>
        <taxon>Fungi</taxon>
        <taxon>Dikarya</taxon>
        <taxon>Basidiomycota</taxon>
        <taxon>Agaricomycotina</taxon>
        <taxon>Agaricomycetes</taxon>
        <taxon>Agaricomycetidae</taxon>
        <taxon>Agaricales</taxon>
        <taxon>Marasmiineae</taxon>
        <taxon>Omphalotaceae</taxon>
        <taxon>Collybiopsis</taxon>
        <taxon>Collybiopsis luxurians</taxon>
    </lineage>
</organism>
<accession>A0A0D0BH81</accession>